<sequence>MTPAQKLLNRLEKMRRTGEGRYMACCPAHDDRTPSLSIKECDDGRLLVHCFAGCPTGDVLTAVGLSLGDLFPDGMRSHHKPGLPHWKMERLRAHADHERAVLACMRSDAARGELVDPERAAKAKERLRKIGGLLND</sequence>
<protein>
    <submittedName>
        <fullName evidence="2">Virulence-associated protein E</fullName>
    </submittedName>
</protein>
<reference evidence="2 3" key="1">
    <citation type="submission" date="2012-09" db="EMBL/GenBank/DDBJ databases">
        <title>Genome Sequence of alkane-degrading Bacterium Alcanivorax jadensis T9.</title>
        <authorList>
            <person name="Lai Q."/>
            <person name="Shao Z."/>
        </authorList>
    </citation>
    <scope>NUCLEOTIDE SEQUENCE [LARGE SCALE GENOMIC DNA]</scope>
    <source>
        <strain evidence="2 3">T9</strain>
    </source>
</reference>
<gene>
    <name evidence="2" type="ORF">T9A_00138</name>
</gene>
<dbReference type="InterPro" id="IPR036977">
    <property type="entry name" value="DNA_primase_Znf_CHC2"/>
</dbReference>
<name>A0ABR4WHI1_9GAMM</name>
<dbReference type="EMBL" id="ARXU01000001">
    <property type="protein sequence ID" value="KGD62818.1"/>
    <property type="molecule type" value="Genomic_DNA"/>
</dbReference>
<evidence type="ECO:0000313" key="3">
    <source>
        <dbReference type="Proteomes" id="UP000029443"/>
    </source>
</evidence>
<dbReference type="InterPro" id="IPR002694">
    <property type="entry name" value="Znf_CHC2"/>
</dbReference>
<feature type="domain" description="Zinc finger CHC2-type" evidence="1">
    <location>
        <begin position="11"/>
        <end position="61"/>
    </location>
</feature>
<proteinExistence type="predicted"/>
<accession>A0ABR4WHI1</accession>
<comment type="caution">
    <text evidence="2">The sequence shown here is derived from an EMBL/GenBank/DDBJ whole genome shotgun (WGS) entry which is preliminary data.</text>
</comment>
<dbReference type="RefSeq" id="WP_035244260.1">
    <property type="nucleotide sequence ID" value="NZ_ARXU01000001.1"/>
</dbReference>
<dbReference type="Proteomes" id="UP000029443">
    <property type="component" value="Unassembled WGS sequence"/>
</dbReference>
<organism evidence="2 3">
    <name type="scientific">Alcanivorax jadensis T9</name>
    <dbReference type="NCBI Taxonomy" id="1177181"/>
    <lineage>
        <taxon>Bacteria</taxon>
        <taxon>Pseudomonadati</taxon>
        <taxon>Pseudomonadota</taxon>
        <taxon>Gammaproteobacteria</taxon>
        <taxon>Oceanospirillales</taxon>
        <taxon>Alcanivoracaceae</taxon>
        <taxon>Alcanivorax</taxon>
    </lineage>
</organism>
<dbReference type="SUPFAM" id="SSF57783">
    <property type="entry name" value="Zinc beta-ribbon"/>
    <property type="match status" value="1"/>
</dbReference>
<keyword evidence="3" id="KW-1185">Reference proteome</keyword>
<evidence type="ECO:0000313" key="2">
    <source>
        <dbReference type="EMBL" id="KGD62818.1"/>
    </source>
</evidence>
<dbReference type="Pfam" id="PF01807">
    <property type="entry name" value="Zn_ribbon_DnaG"/>
    <property type="match status" value="1"/>
</dbReference>
<evidence type="ECO:0000259" key="1">
    <source>
        <dbReference type="Pfam" id="PF01807"/>
    </source>
</evidence>
<dbReference type="Gene3D" id="3.90.580.10">
    <property type="entry name" value="Zinc finger, CHC2-type domain"/>
    <property type="match status" value="1"/>
</dbReference>